<feature type="domain" description="Kazal-like" evidence="5">
    <location>
        <begin position="10"/>
        <end position="68"/>
    </location>
</feature>
<comment type="caution">
    <text evidence="6">The sequence shown here is derived from an EMBL/GenBank/DDBJ whole genome shotgun (WGS) entry which is preliminary data.</text>
</comment>
<dbReference type="Proteomes" id="UP000494256">
    <property type="component" value="Unassembled WGS sequence"/>
</dbReference>
<dbReference type="PANTHER" id="PTHR21131">
    <property type="entry name" value="SERINE-TYPE ENDOPEPTIDASE INHIBITOR"/>
    <property type="match status" value="1"/>
</dbReference>
<dbReference type="InterPro" id="IPR002350">
    <property type="entry name" value="Kazal_dom"/>
</dbReference>
<feature type="chain" id="PRO_5035914679" description="Kazal-like domain-containing protein" evidence="4">
    <location>
        <begin position="21"/>
        <end position="120"/>
    </location>
</feature>
<dbReference type="InterPro" id="IPR036058">
    <property type="entry name" value="Kazal_dom_sf"/>
</dbReference>
<dbReference type="InterPro" id="IPR053265">
    <property type="entry name" value="Serpin"/>
</dbReference>
<gene>
    <name evidence="6" type="ORF">APLA_LOCUS6569</name>
</gene>
<reference evidence="6 7" key="1">
    <citation type="submission" date="2020-04" db="EMBL/GenBank/DDBJ databases">
        <authorList>
            <person name="Wallbank WR R."/>
            <person name="Pardo Diaz C."/>
            <person name="Kozak K."/>
            <person name="Martin S."/>
            <person name="Jiggins C."/>
            <person name="Moest M."/>
            <person name="Warren A I."/>
            <person name="Byers J.R.P. K."/>
            <person name="Montejo-Kovacevich G."/>
            <person name="Yen C E."/>
        </authorList>
    </citation>
    <scope>NUCLEOTIDE SEQUENCE [LARGE SCALE GENOMIC DNA]</scope>
</reference>
<feature type="domain" description="Kazal-like" evidence="5">
    <location>
        <begin position="70"/>
        <end position="120"/>
    </location>
</feature>
<dbReference type="SUPFAM" id="SSF100895">
    <property type="entry name" value="Kazal-type serine protease inhibitors"/>
    <property type="match status" value="2"/>
</dbReference>
<accession>A0A8S0ZM75</accession>
<evidence type="ECO:0000256" key="4">
    <source>
        <dbReference type="SAM" id="SignalP"/>
    </source>
</evidence>
<keyword evidence="1" id="KW-0646">Protease inhibitor</keyword>
<evidence type="ECO:0000313" key="7">
    <source>
        <dbReference type="Proteomes" id="UP000494256"/>
    </source>
</evidence>
<dbReference type="Pfam" id="PF07648">
    <property type="entry name" value="Kazal_2"/>
    <property type="match status" value="1"/>
</dbReference>
<dbReference type="Gene3D" id="3.30.60.30">
    <property type="match status" value="2"/>
</dbReference>
<keyword evidence="4" id="KW-0732">Signal</keyword>
<protein>
    <recommendedName>
        <fullName evidence="5">Kazal-like domain-containing protein</fullName>
    </recommendedName>
</protein>
<evidence type="ECO:0000256" key="3">
    <source>
        <dbReference type="ARBA" id="ARBA00023157"/>
    </source>
</evidence>
<dbReference type="AlphaFoldDB" id="A0A8S0ZM75"/>
<dbReference type="GO" id="GO:0004867">
    <property type="term" value="F:serine-type endopeptidase inhibitor activity"/>
    <property type="evidence" value="ECO:0007669"/>
    <property type="project" value="UniProtKB-KW"/>
</dbReference>
<name>A0A8S0ZM75_ARCPL</name>
<dbReference type="PROSITE" id="PS51465">
    <property type="entry name" value="KAZAL_2"/>
    <property type="match status" value="2"/>
</dbReference>
<dbReference type="PANTHER" id="PTHR21131:SF0">
    <property type="entry name" value="GEO10195P1-RELATED"/>
    <property type="match status" value="1"/>
</dbReference>
<dbReference type="Pfam" id="PF00050">
    <property type="entry name" value="Kazal_1"/>
    <property type="match status" value="1"/>
</dbReference>
<evidence type="ECO:0000256" key="2">
    <source>
        <dbReference type="ARBA" id="ARBA00022900"/>
    </source>
</evidence>
<proteinExistence type="predicted"/>
<sequence length="120" mass="12795">MDFKFGILLIISAHICTTLALPPCVCARNLNPVCGSDGEDYSNPCRLKCAAFTSGTNITLAKYGPCVGSLPQVVVCEECICDNENSPVCGSDGQTYSNECRLNCHKSENPSLKVDRSGPC</sequence>
<evidence type="ECO:0000256" key="1">
    <source>
        <dbReference type="ARBA" id="ARBA00022690"/>
    </source>
</evidence>
<dbReference type="EMBL" id="CADEBD010000294">
    <property type="protein sequence ID" value="CAB3234353.1"/>
    <property type="molecule type" value="Genomic_DNA"/>
</dbReference>
<feature type="signal peptide" evidence="4">
    <location>
        <begin position="1"/>
        <end position="20"/>
    </location>
</feature>
<dbReference type="FunFam" id="3.30.60.30:FF:000067">
    <property type="entry name" value="Thrombin inhibitor rhodniin"/>
    <property type="match status" value="1"/>
</dbReference>
<organism evidence="6 7">
    <name type="scientific">Arctia plantaginis</name>
    <name type="common">Wood tiger moth</name>
    <name type="synonym">Phalaena plantaginis</name>
    <dbReference type="NCBI Taxonomy" id="874455"/>
    <lineage>
        <taxon>Eukaryota</taxon>
        <taxon>Metazoa</taxon>
        <taxon>Ecdysozoa</taxon>
        <taxon>Arthropoda</taxon>
        <taxon>Hexapoda</taxon>
        <taxon>Insecta</taxon>
        <taxon>Pterygota</taxon>
        <taxon>Neoptera</taxon>
        <taxon>Endopterygota</taxon>
        <taxon>Lepidoptera</taxon>
        <taxon>Glossata</taxon>
        <taxon>Ditrysia</taxon>
        <taxon>Noctuoidea</taxon>
        <taxon>Erebidae</taxon>
        <taxon>Arctiinae</taxon>
        <taxon>Arctia</taxon>
    </lineage>
</organism>
<evidence type="ECO:0000259" key="5">
    <source>
        <dbReference type="PROSITE" id="PS51465"/>
    </source>
</evidence>
<dbReference type="CDD" id="cd00104">
    <property type="entry name" value="KAZAL_FS"/>
    <property type="match status" value="2"/>
</dbReference>
<dbReference type="OrthoDB" id="5956310at2759"/>
<keyword evidence="2" id="KW-0722">Serine protease inhibitor</keyword>
<keyword evidence="3" id="KW-1015">Disulfide bond</keyword>
<dbReference type="SMART" id="SM00280">
    <property type="entry name" value="KAZAL"/>
    <property type="match status" value="2"/>
</dbReference>
<evidence type="ECO:0000313" key="6">
    <source>
        <dbReference type="EMBL" id="CAB3234353.1"/>
    </source>
</evidence>
<dbReference type="PROSITE" id="PS00282">
    <property type="entry name" value="KAZAL_1"/>
    <property type="match status" value="2"/>
</dbReference>